<evidence type="ECO:0000256" key="7">
    <source>
        <dbReference type="PIRSR" id="PIRSR602401-1"/>
    </source>
</evidence>
<evidence type="ECO:0000256" key="8">
    <source>
        <dbReference type="RuleBase" id="RU000461"/>
    </source>
</evidence>
<dbReference type="EMBL" id="VIFY01000036">
    <property type="protein sequence ID" value="TQB74024.1"/>
    <property type="molecule type" value="Genomic_DNA"/>
</dbReference>
<comment type="similarity">
    <text evidence="2 8">Belongs to the cytochrome P450 family.</text>
</comment>
<dbReference type="GO" id="GO:0004497">
    <property type="term" value="F:monooxygenase activity"/>
    <property type="evidence" value="ECO:0007669"/>
    <property type="project" value="UniProtKB-KW"/>
</dbReference>
<keyword evidence="3 7" id="KW-0479">Metal-binding</keyword>
<sequence length="527" mass="59740">MQIHFQLQKPEPLIALAAVLLAPVVLLVVLVALLIFVRALRIAYRSICVYRRGGIRAPQIPNNIVETCRFILSILKAQTANQLGAFFNGLFAKYGTSASPNCVEVDLTGGFRAIITREPEHIKTVLTGKFADYGKGKHFHDLWSPFLGDSIFTTDGKKWSSSRQLIRPMFIKDRISDLHIFERKVQTMMSLFPDSGVEFDLMDLFYRMTIDVTTEFLLGQGINSLENPQSDFVQAFAEVQRIQMLITVIGPGEHFYPRGAYKRGIKNIDNFVLPFVHRALSLPVEELEKLSKSEKSFTFLHALARFTRDPKVIRDQVLSVLLAGRDTTAATLSWAFYELSHYPEIYAKLRAEVLEAVGPTAAPTYEKLKNMPYLRHTIDETLRLYPAVPYNVRFALSDTTLPGGGPPNGDTPITVLRGDAVIYSTYAMQRRADLYPAVSEKFADPAVFSPERWEHWTPKVWQYVPFNGGPRICIGQNFALAEIGYTLIRICQRYERIEYAGKWEEQFHKAEIVGSPGQGVRVRFYKA</sequence>
<accession>A0A507QZ48</accession>
<gene>
    <name evidence="10" type="ORF">MPDQ_005223</name>
</gene>
<reference evidence="10 11" key="1">
    <citation type="submission" date="2019-06" db="EMBL/GenBank/DDBJ databases">
        <title>Wine fermentation using esterase from Monascus purpureus.</title>
        <authorList>
            <person name="Geng C."/>
            <person name="Zhang Y."/>
        </authorList>
    </citation>
    <scope>NUCLEOTIDE SEQUENCE [LARGE SCALE GENOMIC DNA]</scope>
    <source>
        <strain evidence="10">HQ1</strain>
    </source>
</reference>
<dbReference type="PANTHER" id="PTHR24287">
    <property type="entry name" value="P450, PUTATIVE (EUROFUNG)-RELATED"/>
    <property type="match status" value="1"/>
</dbReference>
<dbReference type="InterPro" id="IPR047146">
    <property type="entry name" value="Cyt_P450_E_CYP52_fungi"/>
</dbReference>
<keyword evidence="9" id="KW-0812">Transmembrane</keyword>
<organism evidence="10 11">
    <name type="scientific">Monascus purpureus</name>
    <name type="common">Red mold</name>
    <name type="synonym">Monascus anka</name>
    <dbReference type="NCBI Taxonomy" id="5098"/>
    <lineage>
        <taxon>Eukaryota</taxon>
        <taxon>Fungi</taxon>
        <taxon>Dikarya</taxon>
        <taxon>Ascomycota</taxon>
        <taxon>Pezizomycotina</taxon>
        <taxon>Eurotiomycetes</taxon>
        <taxon>Eurotiomycetidae</taxon>
        <taxon>Eurotiales</taxon>
        <taxon>Aspergillaceae</taxon>
        <taxon>Monascus</taxon>
    </lineage>
</organism>
<dbReference type="AlphaFoldDB" id="A0A507QZ48"/>
<dbReference type="InterPro" id="IPR036396">
    <property type="entry name" value="Cyt_P450_sf"/>
</dbReference>
<keyword evidence="4 8" id="KW-0560">Oxidoreductase</keyword>
<dbReference type="PRINTS" id="PR00463">
    <property type="entry name" value="EP450I"/>
</dbReference>
<dbReference type="GO" id="GO:0020037">
    <property type="term" value="F:heme binding"/>
    <property type="evidence" value="ECO:0007669"/>
    <property type="project" value="InterPro"/>
</dbReference>
<comment type="caution">
    <text evidence="10">The sequence shown here is derived from an EMBL/GenBank/DDBJ whole genome shotgun (WGS) entry which is preliminary data.</text>
</comment>
<dbReference type="Gene3D" id="1.10.630.10">
    <property type="entry name" value="Cytochrome P450"/>
    <property type="match status" value="1"/>
</dbReference>
<keyword evidence="9" id="KW-1133">Transmembrane helix</keyword>
<dbReference type="PROSITE" id="PS00086">
    <property type="entry name" value="CYTOCHROME_P450"/>
    <property type="match status" value="1"/>
</dbReference>
<proteinExistence type="inferred from homology"/>
<dbReference type="PANTHER" id="PTHR24287:SF5">
    <property type="entry name" value="P450, PUTATIVE (EUROFUNG)-RELATED"/>
    <property type="match status" value="1"/>
</dbReference>
<dbReference type="GO" id="GO:0005506">
    <property type="term" value="F:iron ion binding"/>
    <property type="evidence" value="ECO:0007669"/>
    <property type="project" value="InterPro"/>
</dbReference>
<keyword evidence="7 8" id="KW-0349">Heme</keyword>
<evidence type="ECO:0000256" key="4">
    <source>
        <dbReference type="ARBA" id="ARBA00023002"/>
    </source>
</evidence>
<evidence type="ECO:0000256" key="1">
    <source>
        <dbReference type="ARBA" id="ARBA00001971"/>
    </source>
</evidence>
<evidence type="ECO:0000256" key="2">
    <source>
        <dbReference type="ARBA" id="ARBA00010617"/>
    </source>
</evidence>
<protein>
    <submittedName>
        <fullName evidence="10">Uncharacterized protein</fullName>
    </submittedName>
</protein>
<dbReference type="STRING" id="5098.A0A507QZ48"/>
<evidence type="ECO:0000256" key="9">
    <source>
        <dbReference type="SAM" id="Phobius"/>
    </source>
</evidence>
<keyword evidence="9" id="KW-0472">Membrane</keyword>
<keyword evidence="6 8" id="KW-0503">Monooxygenase</keyword>
<evidence type="ECO:0000313" key="11">
    <source>
        <dbReference type="Proteomes" id="UP000319663"/>
    </source>
</evidence>
<dbReference type="Pfam" id="PF00067">
    <property type="entry name" value="p450"/>
    <property type="match status" value="1"/>
</dbReference>
<keyword evidence="5 7" id="KW-0408">Iron</keyword>
<dbReference type="InterPro" id="IPR002401">
    <property type="entry name" value="Cyt_P450_E_grp-I"/>
</dbReference>
<dbReference type="Proteomes" id="UP000319663">
    <property type="component" value="Unassembled WGS sequence"/>
</dbReference>
<dbReference type="CDD" id="cd11063">
    <property type="entry name" value="CYP52"/>
    <property type="match status" value="1"/>
</dbReference>
<dbReference type="OrthoDB" id="1470350at2759"/>
<evidence type="ECO:0000256" key="3">
    <source>
        <dbReference type="ARBA" id="ARBA00022723"/>
    </source>
</evidence>
<evidence type="ECO:0000256" key="5">
    <source>
        <dbReference type="ARBA" id="ARBA00023004"/>
    </source>
</evidence>
<dbReference type="GO" id="GO:0016705">
    <property type="term" value="F:oxidoreductase activity, acting on paired donors, with incorporation or reduction of molecular oxygen"/>
    <property type="evidence" value="ECO:0007669"/>
    <property type="project" value="InterPro"/>
</dbReference>
<keyword evidence="11" id="KW-1185">Reference proteome</keyword>
<dbReference type="InterPro" id="IPR017972">
    <property type="entry name" value="Cyt_P450_CS"/>
</dbReference>
<comment type="cofactor">
    <cofactor evidence="1 7">
        <name>heme</name>
        <dbReference type="ChEBI" id="CHEBI:30413"/>
    </cofactor>
</comment>
<evidence type="ECO:0000313" key="10">
    <source>
        <dbReference type="EMBL" id="TQB74024.1"/>
    </source>
</evidence>
<feature type="binding site" description="axial binding residue" evidence="7">
    <location>
        <position position="473"/>
    </location>
    <ligand>
        <name>heme</name>
        <dbReference type="ChEBI" id="CHEBI:30413"/>
    </ligand>
    <ligandPart>
        <name>Fe</name>
        <dbReference type="ChEBI" id="CHEBI:18248"/>
    </ligandPart>
</feature>
<dbReference type="SUPFAM" id="SSF48264">
    <property type="entry name" value="Cytochrome P450"/>
    <property type="match status" value="1"/>
</dbReference>
<feature type="transmembrane region" description="Helical" evidence="9">
    <location>
        <begin position="12"/>
        <end position="37"/>
    </location>
</feature>
<evidence type="ECO:0000256" key="6">
    <source>
        <dbReference type="ARBA" id="ARBA00023033"/>
    </source>
</evidence>
<dbReference type="PRINTS" id="PR00385">
    <property type="entry name" value="P450"/>
</dbReference>
<name>A0A507QZ48_MONPU</name>
<dbReference type="InterPro" id="IPR001128">
    <property type="entry name" value="Cyt_P450"/>
</dbReference>